<dbReference type="PANTHER" id="PTHR23003">
    <property type="entry name" value="RNA RECOGNITION MOTIF RRM DOMAIN CONTAINING PROTEIN"/>
    <property type="match status" value="1"/>
</dbReference>
<proteinExistence type="predicted"/>
<feature type="non-terminal residue" evidence="3">
    <location>
        <position position="1"/>
    </location>
</feature>
<dbReference type="InterPro" id="IPR050374">
    <property type="entry name" value="RRT5_SRSF_SR"/>
</dbReference>
<dbReference type="EMBL" id="CAUYUJ010016019">
    <property type="protein sequence ID" value="CAK0860858.1"/>
    <property type="molecule type" value="Genomic_DNA"/>
</dbReference>
<dbReference type="SUPFAM" id="SSF54928">
    <property type="entry name" value="RNA-binding domain, RBD"/>
    <property type="match status" value="1"/>
</dbReference>
<dbReference type="Proteomes" id="UP001189429">
    <property type="component" value="Unassembled WGS sequence"/>
</dbReference>
<evidence type="ECO:0000313" key="3">
    <source>
        <dbReference type="EMBL" id="CAK0860858.1"/>
    </source>
</evidence>
<organism evidence="3 4">
    <name type="scientific">Prorocentrum cordatum</name>
    <dbReference type="NCBI Taxonomy" id="2364126"/>
    <lineage>
        <taxon>Eukaryota</taxon>
        <taxon>Sar</taxon>
        <taxon>Alveolata</taxon>
        <taxon>Dinophyceae</taxon>
        <taxon>Prorocentrales</taxon>
        <taxon>Prorocentraceae</taxon>
        <taxon>Prorocentrum</taxon>
    </lineage>
</organism>
<comment type="caution">
    <text evidence="3">The sequence shown here is derived from an EMBL/GenBank/DDBJ whole genome shotgun (WGS) entry which is preliminary data.</text>
</comment>
<keyword evidence="1" id="KW-0694">RNA-binding</keyword>
<dbReference type="InterPro" id="IPR035979">
    <property type="entry name" value="RBD_domain_sf"/>
</dbReference>
<dbReference type="InterPro" id="IPR000504">
    <property type="entry name" value="RRM_dom"/>
</dbReference>
<dbReference type="InterPro" id="IPR012677">
    <property type="entry name" value="Nucleotide-bd_a/b_plait_sf"/>
</dbReference>
<gene>
    <name evidence="3" type="ORF">PCOR1329_LOCUS49714</name>
</gene>
<keyword evidence="4" id="KW-1185">Reference proteome</keyword>
<evidence type="ECO:0000313" key="4">
    <source>
        <dbReference type="Proteomes" id="UP001189429"/>
    </source>
</evidence>
<evidence type="ECO:0000256" key="1">
    <source>
        <dbReference type="ARBA" id="ARBA00022884"/>
    </source>
</evidence>
<accession>A0ABN9ULU2</accession>
<name>A0ABN9ULU2_9DINO</name>
<dbReference type="Pfam" id="PF00076">
    <property type="entry name" value="RRM_1"/>
    <property type="match status" value="1"/>
</dbReference>
<sequence>SSSYDESAFAQVGARGSLTGEVRFAERDGAETAILSLNGSLIRGCAIMVQRDDMSKDGTKLIVSNLPHGMQWQQLKDHFSPVGKVAYACIKREEGEGVGSGPGRGAQCGPPEGYVCAVLPRPDDVLRRLAGCRRPVLLCPSRV</sequence>
<protein>
    <recommendedName>
        <fullName evidence="2">RRM domain-containing protein</fullName>
    </recommendedName>
</protein>
<evidence type="ECO:0000259" key="2">
    <source>
        <dbReference type="Pfam" id="PF00076"/>
    </source>
</evidence>
<reference evidence="3" key="1">
    <citation type="submission" date="2023-10" db="EMBL/GenBank/DDBJ databases">
        <authorList>
            <person name="Chen Y."/>
            <person name="Shah S."/>
            <person name="Dougan E. K."/>
            <person name="Thang M."/>
            <person name="Chan C."/>
        </authorList>
    </citation>
    <scope>NUCLEOTIDE SEQUENCE [LARGE SCALE GENOMIC DNA]</scope>
</reference>
<feature type="domain" description="RRM" evidence="2">
    <location>
        <begin position="61"/>
        <end position="93"/>
    </location>
</feature>
<dbReference type="Gene3D" id="3.30.70.330">
    <property type="match status" value="1"/>
</dbReference>